<dbReference type="GO" id="GO:0005525">
    <property type="term" value="F:GTP binding"/>
    <property type="evidence" value="ECO:0007669"/>
    <property type="project" value="InterPro"/>
</dbReference>
<dbReference type="Proteomes" id="UP000001554">
    <property type="component" value="Chromosome 1"/>
</dbReference>
<feature type="compositionally biased region" description="Basic and acidic residues" evidence="2">
    <location>
        <begin position="45"/>
        <end position="66"/>
    </location>
</feature>
<dbReference type="PRINTS" id="PR00326">
    <property type="entry name" value="GTP1OBG"/>
</dbReference>
<name>A0A9J7N1S8_BRAFL</name>
<dbReference type="AlphaFoldDB" id="A0A9J7N1S8"/>
<evidence type="ECO:0000313" key="5">
    <source>
        <dbReference type="RefSeq" id="XP_035688341.1"/>
    </source>
</evidence>
<evidence type="ECO:0000256" key="2">
    <source>
        <dbReference type="SAM" id="MobiDB-lite"/>
    </source>
</evidence>
<dbReference type="InterPro" id="IPR030385">
    <property type="entry name" value="G_IRG_dom"/>
</dbReference>
<dbReference type="SUPFAM" id="SSF52540">
    <property type="entry name" value="P-loop containing nucleoside triphosphate hydrolases"/>
    <property type="match status" value="1"/>
</dbReference>
<dbReference type="InterPro" id="IPR006073">
    <property type="entry name" value="GTP-bd"/>
</dbReference>
<dbReference type="PANTHER" id="PTHR14143">
    <property type="entry name" value="INTERFERON-INDUCIBLE GTPASE FAMILY MEMBER"/>
    <property type="match status" value="1"/>
</dbReference>
<feature type="compositionally biased region" description="Low complexity" evidence="2">
    <location>
        <begin position="32"/>
        <end position="41"/>
    </location>
</feature>
<protein>
    <submittedName>
        <fullName evidence="5">Interferon-inducible GTPase 5-like isoform X1</fullName>
    </submittedName>
</protein>
<sequence>MTPGKHNFNIFAFPPKPGSRFRWLEKMGSWWSSTSTSSSSSYKDQSWEEAHDPKPVPQRKRPDEVRIGVVGDPGAGKSTFINSVRGLRPRDPGAARVGLTHTTAEPTEYPHPDLPDSLVLVDFPGVLLRRHAGRYGDFNIGQYLTEFGSYMRSCDVFLVFCRGRIEHNPISIAMAAYRMGKKVLFVRSQFDKDVADKENDDPEYFDDKCSVHLMEELRQDYIRVLREVGWPRDVREDEVFIISGRLEYVTQDMWDVLELKMAIFGQRV</sequence>
<dbReference type="Gene3D" id="3.40.50.300">
    <property type="entry name" value="P-loop containing nucleotide triphosphate hydrolases"/>
    <property type="match status" value="1"/>
</dbReference>
<keyword evidence="4" id="KW-1185">Reference proteome</keyword>
<dbReference type="RefSeq" id="XP_035688341.1">
    <property type="nucleotide sequence ID" value="XM_035832448.1"/>
</dbReference>
<dbReference type="GO" id="GO:0016020">
    <property type="term" value="C:membrane"/>
    <property type="evidence" value="ECO:0007669"/>
    <property type="project" value="InterPro"/>
</dbReference>
<reference evidence="5" key="2">
    <citation type="submission" date="2025-08" db="UniProtKB">
        <authorList>
            <consortium name="RefSeq"/>
        </authorList>
    </citation>
    <scope>IDENTIFICATION</scope>
    <source>
        <strain evidence="5">S238N-H82</strain>
        <tissue evidence="5">Testes</tissue>
    </source>
</reference>
<evidence type="ECO:0000256" key="1">
    <source>
        <dbReference type="ARBA" id="ARBA00005429"/>
    </source>
</evidence>
<gene>
    <name evidence="5" type="primary">LOC118424024</name>
</gene>
<dbReference type="InterPro" id="IPR027417">
    <property type="entry name" value="P-loop_NTPase"/>
</dbReference>
<dbReference type="GeneID" id="118424024"/>
<dbReference type="InterPro" id="IPR007743">
    <property type="entry name" value="Immunity-related_GTPase-like"/>
</dbReference>
<proteinExistence type="inferred from homology"/>
<dbReference type="PANTHER" id="PTHR14143:SF1">
    <property type="entry name" value="IRG-TYPE G DOMAIN-CONTAINING PROTEIN"/>
    <property type="match status" value="1"/>
</dbReference>
<organism evidence="4 5">
    <name type="scientific">Branchiostoma floridae</name>
    <name type="common">Florida lancelet</name>
    <name type="synonym">Amphioxus</name>
    <dbReference type="NCBI Taxonomy" id="7739"/>
    <lineage>
        <taxon>Eukaryota</taxon>
        <taxon>Metazoa</taxon>
        <taxon>Chordata</taxon>
        <taxon>Cephalochordata</taxon>
        <taxon>Leptocardii</taxon>
        <taxon>Amphioxiformes</taxon>
        <taxon>Branchiostomatidae</taxon>
        <taxon>Branchiostoma</taxon>
    </lineage>
</organism>
<dbReference type="PROSITE" id="PS51716">
    <property type="entry name" value="G_IRG"/>
    <property type="match status" value="1"/>
</dbReference>
<reference evidence="4" key="1">
    <citation type="journal article" date="2020" name="Nat. Ecol. Evol.">
        <title>Deeply conserved synteny resolves early events in vertebrate evolution.</title>
        <authorList>
            <person name="Simakov O."/>
            <person name="Marletaz F."/>
            <person name="Yue J.X."/>
            <person name="O'Connell B."/>
            <person name="Jenkins J."/>
            <person name="Brandt A."/>
            <person name="Calef R."/>
            <person name="Tung C.H."/>
            <person name="Huang T.K."/>
            <person name="Schmutz J."/>
            <person name="Satoh N."/>
            <person name="Yu J.K."/>
            <person name="Putnam N.H."/>
            <person name="Green R.E."/>
            <person name="Rokhsar D.S."/>
        </authorList>
    </citation>
    <scope>NUCLEOTIDE SEQUENCE [LARGE SCALE GENOMIC DNA]</scope>
    <source>
        <strain evidence="4">S238N-H82</strain>
    </source>
</reference>
<evidence type="ECO:0000259" key="3">
    <source>
        <dbReference type="PROSITE" id="PS51716"/>
    </source>
</evidence>
<feature type="region of interest" description="Disordered" evidence="2">
    <location>
        <begin position="32"/>
        <end position="77"/>
    </location>
</feature>
<dbReference type="OrthoDB" id="422720at2759"/>
<feature type="domain" description="IRG-type G" evidence="3">
    <location>
        <begin position="63"/>
        <end position="260"/>
    </location>
</feature>
<accession>A0A9J7N1S8</accession>
<dbReference type="Pfam" id="PF05049">
    <property type="entry name" value="IIGP"/>
    <property type="match status" value="1"/>
</dbReference>
<dbReference type="KEGG" id="bfo:118424024"/>
<evidence type="ECO:0000313" key="4">
    <source>
        <dbReference type="Proteomes" id="UP000001554"/>
    </source>
</evidence>
<dbReference type="OMA" id="IVIMEDP"/>
<comment type="similarity">
    <text evidence="1">Belongs to the TRAFAC class dynamin-like GTPase superfamily. IRG family.</text>
</comment>